<dbReference type="CDD" id="cd23832">
    <property type="entry name" value="DRWD-C_FANCL"/>
    <property type="match status" value="1"/>
</dbReference>
<dbReference type="Pfam" id="PF18890">
    <property type="entry name" value="FANCL_d2"/>
    <property type="match status" value="2"/>
</dbReference>
<evidence type="ECO:0000313" key="3">
    <source>
        <dbReference type="EMBL" id="CAG8541588.1"/>
    </source>
</evidence>
<dbReference type="CDD" id="cd23831">
    <property type="entry name" value="DRWD-N_FANCL"/>
    <property type="match status" value="1"/>
</dbReference>
<dbReference type="SUPFAM" id="SSF57850">
    <property type="entry name" value="RING/U-box"/>
    <property type="match status" value="1"/>
</dbReference>
<dbReference type="InterPro" id="IPR019162">
    <property type="entry name" value="FancL_WD-rpt_cont_dom"/>
</dbReference>
<dbReference type="InterPro" id="IPR026848">
    <property type="entry name" value="Fancl"/>
</dbReference>
<accession>A0A9N9FLF7</accession>
<dbReference type="GO" id="GO:0043240">
    <property type="term" value="C:Fanconi anaemia nuclear complex"/>
    <property type="evidence" value="ECO:0007669"/>
    <property type="project" value="InterPro"/>
</dbReference>
<feature type="domain" description="RING-type" evidence="2">
    <location>
        <begin position="326"/>
        <end position="382"/>
    </location>
</feature>
<dbReference type="InterPro" id="IPR026850">
    <property type="entry name" value="FANCL_C"/>
</dbReference>
<dbReference type="Pfam" id="PF09765">
    <property type="entry name" value="FANCL_d1"/>
    <property type="match status" value="1"/>
</dbReference>
<dbReference type="InterPro" id="IPR044037">
    <property type="entry name" value="FANCL_d3"/>
</dbReference>
<comment type="caution">
    <text evidence="3">The sequence shown here is derived from an EMBL/GenBank/DDBJ whole genome shotgun (WGS) entry which is preliminary data.</text>
</comment>
<keyword evidence="1" id="KW-0862">Zinc</keyword>
<dbReference type="InterPro" id="IPR043898">
    <property type="entry name" value="FANCL_d2"/>
</dbReference>
<proteinExistence type="predicted"/>
<dbReference type="InterPro" id="IPR043003">
    <property type="entry name" value="FANCL_d3_sf"/>
</dbReference>
<evidence type="ECO:0000259" key="2">
    <source>
        <dbReference type="PROSITE" id="PS50089"/>
    </source>
</evidence>
<dbReference type="EMBL" id="CAJVPI010000490">
    <property type="protein sequence ID" value="CAG8541588.1"/>
    <property type="molecule type" value="Genomic_DNA"/>
</dbReference>
<dbReference type="PANTHER" id="PTHR13206">
    <property type="entry name" value="UBIQUITIN LIGASE PROTEIN PHF9 FANCONI ANEMIA GROUP L PROTEIN"/>
    <property type="match status" value="1"/>
</dbReference>
<dbReference type="Gene3D" id="3.30.40.10">
    <property type="entry name" value="Zinc/RING finger domain, C3HC4 (zinc finger)"/>
    <property type="match status" value="1"/>
</dbReference>
<reference evidence="3" key="1">
    <citation type="submission" date="2021-06" db="EMBL/GenBank/DDBJ databases">
        <authorList>
            <person name="Kallberg Y."/>
            <person name="Tangrot J."/>
            <person name="Rosling A."/>
        </authorList>
    </citation>
    <scope>NUCLEOTIDE SEQUENCE</scope>
    <source>
        <strain evidence="3">BR232B</strain>
    </source>
</reference>
<protein>
    <submittedName>
        <fullName evidence="3">5292_t:CDS:1</fullName>
    </submittedName>
</protein>
<dbReference type="GO" id="GO:0006513">
    <property type="term" value="P:protein monoubiquitination"/>
    <property type="evidence" value="ECO:0007669"/>
    <property type="project" value="TreeGrafter"/>
</dbReference>
<dbReference type="Gene3D" id="3.10.110.10">
    <property type="entry name" value="Ubiquitin Conjugating Enzyme"/>
    <property type="match status" value="1"/>
</dbReference>
<dbReference type="InterPro" id="IPR016135">
    <property type="entry name" value="UBQ-conjugating_enzyme/RWD"/>
</dbReference>
<name>A0A9N9FLF7_9GLOM</name>
<dbReference type="Pfam" id="PF18891">
    <property type="entry name" value="FANCL_d3"/>
    <property type="match status" value="1"/>
</dbReference>
<gene>
    <name evidence="3" type="ORF">PBRASI_LOCUS4616</name>
</gene>
<dbReference type="GO" id="GO:0036297">
    <property type="term" value="P:interstrand cross-link repair"/>
    <property type="evidence" value="ECO:0007669"/>
    <property type="project" value="InterPro"/>
</dbReference>
<dbReference type="InterPro" id="IPR013083">
    <property type="entry name" value="Znf_RING/FYVE/PHD"/>
</dbReference>
<dbReference type="CDD" id="cd16490">
    <property type="entry name" value="RING-CH-C4HC3_FANCL"/>
    <property type="match status" value="1"/>
</dbReference>
<dbReference type="GO" id="GO:0008270">
    <property type="term" value="F:zinc ion binding"/>
    <property type="evidence" value="ECO:0007669"/>
    <property type="project" value="UniProtKB-KW"/>
</dbReference>
<dbReference type="FunFam" id="3.30.40.10:FF:000221">
    <property type="entry name" value="E3 ubiquitin-protein ligase FANCL isoform X2"/>
    <property type="match status" value="1"/>
</dbReference>
<dbReference type="SMART" id="SM01197">
    <property type="entry name" value="FANCL_C"/>
    <property type="match status" value="1"/>
</dbReference>
<dbReference type="PROSITE" id="PS50089">
    <property type="entry name" value="ZF_RING_2"/>
    <property type="match status" value="1"/>
</dbReference>
<organism evidence="3 4">
    <name type="scientific">Paraglomus brasilianum</name>
    <dbReference type="NCBI Taxonomy" id="144538"/>
    <lineage>
        <taxon>Eukaryota</taxon>
        <taxon>Fungi</taxon>
        <taxon>Fungi incertae sedis</taxon>
        <taxon>Mucoromycota</taxon>
        <taxon>Glomeromycotina</taxon>
        <taxon>Glomeromycetes</taxon>
        <taxon>Paraglomerales</taxon>
        <taxon>Paraglomeraceae</taxon>
        <taxon>Paraglomus</taxon>
    </lineage>
</organism>
<keyword evidence="4" id="KW-1185">Reference proteome</keyword>
<evidence type="ECO:0000313" key="4">
    <source>
        <dbReference type="Proteomes" id="UP000789739"/>
    </source>
</evidence>
<dbReference type="OrthoDB" id="10263265at2759"/>
<evidence type="ECO:0000256" key="1">
    <source>
        <dbReference type="PROSITE-ProRule" id="PRU00175"/>
    </source>
</evidence>
<dbReference type="AlphaFoldDB" id="A0A9N9FLF7"/>
<dbReference type="GO" id="GO:0061630">
    <property type="term" value="F:ubiquitin protein ligase activity"/>
    <property type="evidence" value="ECO:0007669"/>
    <property type="project" value="TreeGrafter"/>
</dbReference>
<keyword evidence="1" id="KW-0479">Metal-binding</keyword>
<keyword evidence="1" id="KW-0863">Zinc-finger</keyword>
<dbReference type="PANTHER" id="PTHR13206:SF0">
    <property type="entry name" value="E3 UBIQUITIN-PROTEIN LIGASE FANCL"/>
    <property type="match status" value="1"/>
</dbReference>
<dbReference type="Gene3D" id="3.10.110.20">
    <property type="entry name" value="RWD domain-like"/>
    <property type="match status" value="1"/>
</dbReference>
<sequence>MNSQTFPLLIPEDTEGSSYLGFITIKGQEIPFGIHIDQRNARNLKNAHLRGSPELCRLVAGQEHRLEQCSTLEEFLIDLKDLLEQLVTKEENELMRSGTYYSTLLEELDAIGWDKLQSIDHALKNISLRIKYIGQHALLFACREAITYNHTVFNVLISHSDSSGRQHTIKVILPSSYPSDPPIVHVDLPTSISISLHSKSGLRKIISLFQEEVKQFQDLWLLLEDFDNHTWVLEPDKPKRSDLMRRIALGNHCSLQIDVDVKNPRGICECRLFGSEKTVGPLQDRLNKNLMRWDQSLTIRQNLEAILEMNFPSPLTTSKSEFNVECGICYSYRLNDEIPSQTCNNEKCGQPFHRACLYEWLRAIPTTRQSFNMLFGNCPYCDDNITTMVVEK</sequence>
<dbReference type="InterPro" id="IPR001841">
    <property type="entry name" value="Znf_RING"/>
</dbReference>
<dbReference type="Proteomes" id="UP000789739">
    <property type="component" value="Unassembled WGS sequence"/>
</dbReference>
<dbReference type="Pfam" id="PF11793">
    <property type="entry name" value="FANCL_C"/>
    <property type="match status" value="1"/>
</dbReference>
<dbReference type="CDD" id="cd23786">
    <property type="entry name" value="ELF_FANCL"/>
    <property type="match status" value="1"/>
</dbReference>